<feature type="non-terminal residue" evidence="5">
    <location>
        <position position="2049"/>
    </location>
</feature>
<proteinExistence type="predicted"/>
<name>A0AAQ3PLK7_PASNO</name>
<dbReference type="Pfam" id="PF22936">
    <property type="entry name" value="Pol_BBD"/>
    <property type="match status" value="1"/>
</dbReference>
<feature type="compositionally biased region" description="Low complexity" evidence="2">
    <location>
        <begin position="818"/>
        <end position="840"/>
    </location>
</feature>
<keyword evidence="6" id="KW-1185">Reference proteome</keyword>
<dbReference type="InterPro" id="IPR043502">
    <property type="entry name" value="DNA/RNA_pol_sf"/>
</dbReference>
<feature type="transmembrane region" description="Helical" evidence="3">
    <location>
        <begin position="1825"/>
        <end position="1848"/>
    </location>
</feature>
<dbReference type="Proteomes" id="UP001341281">
    <property type="component" value="Chromosome 01"/>
</dbReference>
<feature type="transmembrane region" description="Helical" evidence="3">
    <location>
        <begin position="255"/>
        <end position="276"/>
    </location>
</feature>
<dbReference type="InterPro" id="IPR013103">
    <property type="entry name" value="RVT_2"/>
</dbReference>
<sequence length="2049" mass="227364">MRQSQSSGHGAGGAMAAEAGPERRRRASSAAMEASFLWELRKYVLLQATLAASVTYSAGLSPPGGFWPDNDGARGLLAGDPVLQATYPRRYKVFFYFNAMAFVASIVTINLLLVHSLSRHRWWLRALQAAMILDQLGLMGAYAAGSCTELAMSAYVVALVATVAFYVCAHVLYLLIFATLVATVTYQAGLSTPGGFLSDSEDGGHLLAGDPMLSGHHPDRFMDFFYFNTTAFVASLVVIMLLMSRTVTRHGFQSCALWVCTGAALIGLTGAFAVGSSRSVKTSIYVVALVIAILIYIGLQVLVFFCKPVEDWVHSVQETLQKCLKLDQIEVQPGDRVRAVSDPRVIDADQLLQKSRMYLLLLGILAASVTYQAGLNPPGGFWQADAADGVHHYLAGDPVLHNTYPRRYLVFFYCNATAFVASLVILTLLLSNIFSTQGIKYCALQVSMIMDLLGLIGAYAAGSCRQVSKSVYISVLVIPVFLYVGIHVMVFMLEVFPNSARWRKMVMDKLEQSVPKWIKKLFELPAKEEDEDMKWKLEKSRKLLLLLAILAASLTYQAGMSPPRWLLAREQDTPCRGQPGAQRQLPTSLLLNCNIIQVLPAIRGSQLEGFINGTSKAPAREIISKTGDKEEKIPNPEYTEWLAKDQQVLSYLVSSLSREVLSQVATFSTAAQVWKALEEMYSSQTRARTVNTRIALATTKKGAMSIAEYVGKMRSLGDDMATAGKPLEDEELVSYILTGLDMDYNPIVSAVLARVEPITISELYSQLLSFEQRVDLHQGNSSSVNAATRGGRSAGGRGDGRGGRGNRGRGTRGGRGRTNGSSYNNSYNSNGSYNNSNSSNSKTKAICQICGKGGHEAAACWHRFDADYVPNQRSASAAMAYGADSNWYTDSGATDHVTGELDKLMVRDKYSGHDQIYTASGTGMDIAHIGHAVCRTPTRHLHLKNILHVPHAKKNLVSVNRLAKDNHAFLEFHPDMFFIKDQATKKVILQGRCRGGLYPLPSPKFESAESKNKHAYGATSVAKPSLKRWHNRLGHPSSQIVQQVISKNSLPCSNESSLFPVCDACQMAKSHQLPYPKSSSESSAPLALVFSDVWGPACDSFGRNKYYVSFIDDYSKFTWIYLLKHKSEVFQRFSEFQALVERQFDRKILSMQTDWGGEYERLNSFFRKIGISHLVSCPHAHQQNGAAERKHRHIVKVGLSLLAHASMPLKYWDEAFLTATYLINRTPSKVINYQTPLERLFHMKPDYTSFRIFGSACWPNLRPYNAHKLQFRSKQCVFLGYSNLHKGFKCLDLTSGRVYVSRDVIFDENQGRNIIDCKWVYKIKRKADGTIDRYKARLVAKGFKQRYGIDYEDTFSPVVKAATIRLVLSIAVSNGWCLRQLDVQNAFLHGILEEEVYMRQPPGYQDKTRPNFICKLDKALYGLKQAPRAWYQKLSEKLQLLGFRPSKADTSLFFYRKSGVTIFILVYVDDIIVASSSSEATKVLLQALKTDFALKDLGELHYFLGIEVNKISGGIMLSQEKYTRDLLKRTGMQKCKAASTPLPATEKLSAHEGIPLGAEDATRYRSIVGGLQYLTLTRPDISFSVNKICQFLHAPTTSHWTAAKRVLRYLQYTIGIGLKITKSPSTLMTGFSDADWAGSVDDRRSTGGFAVYFGSNLVSWSARKQATVSRSSTEAEYKAMANATAEIIWIQTLLHELGVPSPRAARIWCDNIGATYLSANPVFHARTKHIEVDFHFVRERVMQKLLDVRLISTRDQIADGFTNYLAFFYCNATSFVASLAIIMLLVNRKLSVRGIQSHALRVCVILDLIGLMGAFAAGSSRKVSTSIYVFILVFAVLVCIVLQVILVVSESVQSLLQRILSFFGIMEDEATGILQHTATDGNARDPWYEKLPEYLLLLAALAATVTYQAAMNPPGGLWDDGQTGHTAGDPVLRSSHPNRYRAFFYCNATSFMASLVIIVLLLIKRVCKEKPAILALHTAMILNLFGLMGAYAAGSCRRKRTSAYIFALVIGVSAYILVLVIVSIGVAKWLKGVMDEVVERVIWCFSLED</sequence>
<feature type="transmembrane region" description="Helical" evidence="3">
    <location>
        <begin position="408"/>
        <end position="430"/>
    </location>
</feature>
<keyword evidence="1" id="KW-0645">Protease</keyword>
<feature type="transmembrane region" description="Helical" evidence="3">
    <location>
        <begin position="282"/>
        <end position="305"/>
    </location>
</feature>
<dbReference type="GO" id="GO:0015074">
    <property type="term" value="P:DNA integration"/>
    <property type="evidence" value="ECO:0007669"/>
    <property type="project" value="InterPro"/>
</dbReference>
<gene>
    <name evidence="5" type="ORF">U9M48_005309</name>
</gene>
<dbReference type="InterPro" id="IPR012337">
    <property type="entry name" value="RNaseH-like_sf"/>
</dbReference>
<dbReference type="EMBL" id="CP144745">
    <property type="protein sequence ID" value="WVZ54524.1"/>
    <property type="molecule type" value="Genomic_DNA"/>
</dbReference>
<feature type="transmembrane region" description="Helical" evidence="3">
    <location>
        <begin position="357"/>
        <end position="375"/>
    </location>
</feature>
<dbReference type="PANTHER" id="PTHR24177">
    <property type="entry name" value="CASKIN"/>
    <property type="match status" value="1"/>
</dbReference>
<protein>
    <recommendedName>
        <fullName evidence="4">Integrase catalytic domain-containing protein</fullName>
    </recommendedName>
</protein>
<feature type="transmembrane region" description="Helical" evidence="3">
    <location>
        <begin position="156"/>
        <end position="182"/>
    </location>
</feature>
<evidence type="ECO:0000313" key="5">
    <source>
        <dbReference type="EMBL" id="WVZ54524.1"/>
    </source>
</evidence>
<feature type="transmembrane region" description="Helical" evidence="3">
    <location>
        <begin position="1764"/>
        <end position="1786"/>
    </location>
</feature>
<dbReference type="GO" id="GO:0016020">
    <property type="term" value="C:membrane"/>
    <property type="evidence" value="ECO:0007669"/>
    <property type="project" value="TreeGrafter"/>
</dbReference>
<evidence type="ECO:0000256" key="1">
    <source>
        <dbReference type="ARBA" id="ARBA00022750"/>
    </source>
</evidence>
<reference evidence="5 6" key="1">
    <citation type="submission" date="2024-02" db="EMBL/GenBank/DDBJ databases">
        <title>High-quality chromosome-scale genome assembly of Pensacola bahiagrass (Paspalum notatum Flugge var. saurae).</title>
        <authorList>
            <person name="Vega J.M."/>
            <person name="Podio M."/>
            <person name="Orjuela J."/>
            <person name="Siena L.A."/>
            <person name="Pessino S.C."/>
            <person name="Combes M.C."/>
            <person name="Mariac C."/>
            <person name="Albertini E."/>
            <person name="Pupilli F."/>
            <person name="Ortiz J.P.A."/>
            <person name="Leblanc O."/>
        </authorList>
    </citation>
    <scope>NUCLEOTIDE SEQUENCE [LARGE SCALE GENOMIC DNA]</scope>
    <source>
        <strain evidence="5">R1</strain>
        <tissue evidence="5">Leaf</tissue>
    </source>
</reference>
<dbReference type="Gene3D" id="3.30.420.10">
    <property type="entry name" value="Ribonuclease H-like superfamily/Ribonuclease H"/>
    <property type="match status" value="1"/>
</dbReference>
<feature type="transmembrane region" description="Helical" evidence="3">
    <location>
        <begin position="224"/>
        <end position="243"/>
    </location>
</feature>
<dbReference type="Pfam" id="PF13962">
    <property type="entry name" value="PGG"/>
    <property type="match status" value="5"/>
</dbReference>
<keyword evidence="3" id="KW-0812">Transmembrane</keyword>
<evidence type="ECO:0000256" key="3">
    <source>
        <dbReference type="SAM" id="Phobius"/>
    </source>
</evidence>
<dbReference type="Pfam" id="PF07727">
    <property type="entry name" value="RVT_2"/>
    <property type="match status" value="1"/>
</dbReference>
<dbReference type="InterPro" id="IPR026961">
    <property type="entry name" value="PGG_dom"/>
</dbReference>
<feature type="compositionally biased region" description="Basic residues" evidence="2">
    <location>
        <begin position="804"/>
        <end position="815"/>
    </location>
</feature>
<evidence type="ECO:0000259" key="4">
    <source>
        <dbReference type="PROSITE" id="PS50994"/>
    </source>
</evidence>
<dbReference type="PANTHER" id="PTHR24177:SF432">
    <property type="entry name" value="OS06G0286146 PROTEIN"/>
    <property type="match status" value="1"/>
</dbReference>
<feature type="transmembrane region" description="Helical" evidence="3">
    <location>
        <begin position="1942"/>
        <end position="1963"/>
    </location>
</feature>
<evidence type="ECO:0000313" key="6">
    <source>
        <dbReference type="Proteomes" id="UP001341281"/>
    </source>
</evidence>
<feature type="domain" description="Integrase catalytic" evidence="4">
    <location>
        <begin position="1081"/>
        <end position="1244"/>
    </location>
</feature>
<feature type="region of interest" description="Disordered" evidence="2">
    <location>
        <begin position="1"/>
        <end position="22"/>
    </location>
</feature>
<feature type="region of interest" description="Disordered" evidence="2">
    <location>
        <begin position="781"/>
        <end position="840"/>
    </location>
</feature>
<dbReference type="InterPro" id="IPR001584">
    <property type="entry name" value="Integrase_cat-core"/>
</dbReference>
<feature type="transmembrane region" description="Helical" evidence="3">
    <location>
        <begin position="442"/>
        <end position="461"/>
    </location>
</feature>
<dbReference type="GO" id="GO:0004190">
    <property type="term" value="F:aspartic-type endopeptidase activity"/>
    <property type="evidence" value="ECO:0007669"/>
    <property type="project" value="UniProtKB-KW"/>
</dbReference>
<keyword evidence="3" id="KW-1133">Transmembrane helix</keyword>
<dbReference type="Pfam" id="PF14223">
    <property type="entry name" value="Retrotran_gag_2"/>
    <property type="match status" value="1"/>
</dbReference>
<dbReference type="SUPFAM" id="SSF56672">
    <property type="entry name" value="DNA/RNA polymerases"/>
    <property type="match status" value="1"/>
</dbReference>
<keyword evidence="1" id="KW-0378">Hydrolase</keyword>
<dbReference type="InterPro" id="IPR054722">
    <property type="entry name" value="PolX-like_BBD"/>
</dbReference>
<dbReference type="SUPFAM" id="SSF53098">
    <property type="entry name" value="Ribonuclease H-like"/>
    <property type="match status" value="1"/>
</dbReference>
<keyword evidence="1" id="KW-0064">Aspartyl protease</keyword>
<feature type="transmembrane region" description="Helical" evidence="3">
    <location>
        <begin position="1972"/>
        <end position="1992"/>
    </location>
</feature>
<dbReference type="InterPro" id="IPR025724">
    <property type="entry name" value="GAG-pre-integrase_dom"/>
</dbReference>
<feature type="transmembrane region" description="Helical" evidence="3">
    <location>
        <begin position="2004"/>
        <end position="2030"/>
    </location>
</feature>
<dbReference type="InterPro" id="IPR036397">
    <property type="entry name" value="RNaseH_sf"/>
</dbReference>
<dbReference type="GO" id="GO:0003676">
    <property type="term" value="F:nucleic acid binding"/>
    <property type="evidence" value="ECO:0007669"/>
    <property type="project" value="InterPro"/>
</dbReference>
<organism evidence="5 6">
    <name type="scientific">Paspalum notatum var. saurae</name>
    <dbReference type="NCBI Taxonomy" id="547442"/>
    <lineage>
        <taxon>Eukaryota</taxon>
        <taxon>Viridiplantae</taxon>
        <taxon>Streptophyta</taxon>
        <taxon>Embryophyta</taxon>
        <taxon>Tracheophyta</taxon>
        <taxon>Spermatophyta</taxon>
        <taxon>Magnoliopsida</taxon>
        <taxon>Liliopsida</taxon>
        <taxon>Poales</taxon>
        <taxon>Poaceae</taxon>
        <taxon>PACMAD clade</taxon>
        <taxon>Panicoideae</taxon>
        <taxon>Andropogonodae</taxon>
        <taxon>Paspaleae</taxon>
        <taxon>Paspalinae</taxon>
        <taxon>Paspalum</taxon>
    </lineage>
</organism>
<evidence type="ECO:0000256" key="2">
    <source>
        <dbReference type="SAM" id="MobiDB-lite"/>
    </source>
</evidence>
<accession>A0AAQ3PLK7</accession>
<feature type="transmembrane region" description="Helical" evidence="3">
    <location>
        <begin position="543"/>
        <end position="560"/>
    </location>
</feature>
<feature type="transmembrane region" description="Helical" evidence="3">
    <location>
        <begin position="93"/>
        <end position="116"/>
    </location>
</feature>
<feature type="compositionally biased region" description="Low complexity" evidence="2">
    <location>
        <begin position="1"/>
        <end position="19"/>
    </location>
</feature>
<feature type="transmembrane region" description="Helical" evidence="3">
    <location>
        <begin position="1798"/>
        <end position="1819"/>
    </location>
</feature>
<dbReference type="CDD" id="cd09272">
    <property type="entry name" value="RNase_HI_RT_Ty1"/>
    <property type="match status" value="1"/>
</dbReference>
<dbReference type="Pfam" id="PF13976">
    <property type="entry name" value="gag_pre-integrs"/>
    <property type="match status" value="1"/>
</dbReference>
<feature type="transmembrane region" description="Helical" evidence="3">
    <location>
        <begin position="473"/>
        <end position="496"/>
    </location>
</feature>
<dbReference type="PROSITE" id="PS50994">
    <property type="entry name" value="INTEGRASE"/>
    <property type="match status" value="1"/>
</dbReference>
<keyword evidence="3" id="KW-0472">Membrane</keyword>